<keyword evidence="2" id="KW-1185">Reference proteome</keyword>
<protein>
    <submittedName>
        <fullName evidence="1">Uncharacterized protein</fullName>
    </submittedName>
</protein>
<name>A0A4Y9Z352_9AGAM</name>
<proteinExistence type="predicted"/>
<dbReference type="AlphaFoldDB" id="A0A4Y9Z352"/>
<dbReference type="Proteomes" id="UP000298327">
    <property type="component" value="Unassembled WGS sequence"/>
</dbReference>
<comment type="caution">
    <text evidence="1">The sequence shown here is derived from an EMBL/GenBank/DDBJ whole genome shotgun (WGS) entry which is preliminary data.</text>
</comment>
<evidence type="ECO:0000313" key="1">
    <source>
        <dbReference type="EMBL" id="TFY68328.1"/>
    </source>
</evidence>
<sequence length="72" mass="7711">MNRARPFITPAVRQRDTKIAARDTPITSSPLAGFDVASLINVPVLSFLRTLTTTPFDGLPRPSSPPARPPAA</sequence>
<gene>
    <name evidence="1" type="ORF">EVG20_g3601</name>
</gene>
<dbReference type="EMBL" id="SEOQ01000165">
    <property type="protein sequence ID" value="TFY68328.1"/>
    <property type="molecule type" value="Genomic_DNA"/>
</dbReference>
<evidence type="ECO:0000313" key="2">
    <source>
        <dbReference type="Proteomes" id="UP000298327"/>
    </source>
</evidence>
<organism evidence="1 2">
    <name type="scientific">Dentipellis fragilis</name>
    <dbReference type="NCBI Taxonomy" id="205917"/>
    <lineage>
        <taxon>Eukaryota</taxon>
        <taxon>Fungi</taxon>
        <taxon>Dikarya</taxon>
        <taxon>Basidiomycota</taxon>
        <taxon>Agaricomycotina</taxon>
        <taxon>Agaricomycetes</taxon>
        <taxon>Russulales</taxon>
        <taxon>Hericiaceae</taxon>
        <taxon>Dentipellis</taxon>
    </lineage>
</organism>
<reference evidence="1 2" key="1">
    <citation type="submission" date="2019-02" db="EMBL/GenBank/DDBJ databases">
        <title>Genome sequencing of the rare red list fungi Dentipellis fragilis.</title>
        <authorList>
            <person name="Buettner E."/>
            <person name="Kellner H."/>
        </authorList>
    </citation>
    <scope>NUCLEOTIDE SEQUENCE [LARGE SCALE GENOMIC DNA]</scope>
    <source>
        <strain evidence="1 2">DSM 105465</strain>
    </source>
</reference>
<accession>A0A4Y9Z352</accession>